<comment type="caution">
    <text evidence="1">The sequence shown here is derived from an EMBL/GenBank/DDBJ whole genome shotgun (WGS) entry which is preliminary data.</text>
</comment>
<evidence type="ECO:0000313" key="2">
    <source>
        <dbReference type="Proteomes" id="UP000442533"/>
    </source>
</evidence>
<gene>
    <name evidence="1" type="ORF">GL279_18665</name>
</gene>
<accession>A0A844H9G4</accession>
<reference evidence="1 2" key="1">
    <citation type="submission" date="2019-11" db="EMBL/GenBank/DDBJ databases">
        <authorList>
            <person name="Dong K."/>
        </authorList>
    </citation>
    <scope>NUCLEOTIDE SEQUENCE [LARGE SCALE GENOMIC DNA]</scope>
    <source>
        <strain evidence="1 2">JCM 17370</strain>
    </source>
</reference>
<evidence type="ECO:0000313" key="1">
    <source>
        <dbReference type="EMBL" id="MTH36604.1"/>
    </source>
</evidence>
<dbReference type="EMBL" id="WMIF01000051">
    <property type="protein sequence ID" value="MTH36604.1"/>
    <property type="molecule type" value="Genomic_DNA"/>
</dbReference>
<dbReference type="AlphaFoldDB" id="A0A844H9G4"/>
<organism evidence="1 2">
    <name type="scientific">Paracoccus limosus</name>
    <dbReference type="NCBI Taxonomy" id="913252"/>
    <lineage>
        <taxon>Bacteria</taxon>
        <taxon>Pseudomonadati</taxon>
        <taxon>Pseudomonadota</taxon>
        <taxon>Alphaproteobacteria</taxon>
        <taxon>Rhodobacterales</taxon>
        <taxon>Paracoccaceae</taxon>
        <taxon>Paracoccus</taxon>
    </lineage>
</organism>
<proteinExistence type="predicted"/>
<name>A0A844H9G4_9RHOB</name>
<dbReference type="Proteomes" id="UP000442533">
    <property type="component" value="Unassembled WGS sequence"/>
</dbReference>
<protein>
    <submittedName>
        <fullName evidence="1">Uncharacterized protein</fullName>
    </submittedName>
</protein>
<keyword evidence="2" id="KW-1185">Reference proteome</keyword>
<sequence length="52" mass="5979">MHWTKSRHAGLVVANSTTRMPDFSDKLAKRGCNFVDEQQVGRVFMLEEKIRG</sequence>
<dbReference type="RefSeq" id="WP_155066108.1">
    <property type="nucleotide sequence ID" value="NZ_WMIF01000051.1"/>
</dbReference>